<gene>
    <name evidence="2" type="ORF">Poly41_12250</name>
</gene>
<feature type="domain" description="N-acetyltransferase" evidence="1">
    <location>
        <begin position="4"/>
        <end position="136"/>
    </location>
</feature>
<dbReference type="InterPro" id="IPR000182">
    <property type="entry name" value="GNAT_dom"/>
</dbReference>
<evidence type="ECO:0000259" key="1">
    <source>
        <dbReference type="PROSITE" id="PS51186"/>
    </source>
</evidence>
<dbReference type="RefSeq" id="WP_231615445.1">
    <property type="nucleotide sequence ID" value="NZ_SJPV01000002.1"/>
</dbReference>
<dbReference type="AlphaFoldDB" id="A0A5C6DSS4"/>
<dbReference type="Gene3D" id="3.40.630.30">
    <property type="match status" value="1"/>
</dbReference>
<dbReference type="SUPFAM" id="SSF55729">
    <property type="entry name" value="Acyl-CoA N-acyltransferases (Nat)"/>
    <property type="match status" value="1"/>
</dbReference>
<reference evidence="2 3" key="1">
    <citation type="submission" date="2019-02" db="EMBL/GenBank/DDBJ databases">
        <title>Deep-cultivation of Planctomycetes and their phenomic and genomic characterization uncovers novel biology.</title>
        <authorList>
            <person name="Wiegand S."/>
            <person name="Jogler M."/>
            <person name="Boedeker C."/>
            <person name="Pinto D."/>
            <person name="Vollmers J."/>
            <person name="Rivas-Marin E."/>
            <person name="Kohn T."/>
            <person name="Peeters S.H."/>
            <person name="Heuer A."/>
            <person name="Rast P."/>
            <person name="Oberbeckmann S."/>
            <person name="Bunk B."/>
            <person name="Jeske O."/>
            <person name="Meyerdierks A."/>
            <person name="Storesund J.E."/>
            <person name="Kallscheuer N."/>
            <person name="Luecker S."/>
            <person name="Lage O.M."/>
            <person name="Pohl T."/>
            <person name="Merkel B.J."/>
            <person name="Hornburger P."/>
            <person name="Mueller R.-W."/>
            <person name="Bruemmer F."/>
            <person name="Labrenz M."/>
            <person name="Spormann A.M."/>
            <person name="Op Den Camp H."/>
            <person name="Overmann J."/>
            <person name="Amann R."/>
            <person name="Jetten M.S.M."/>
            <person name="Mascher T."/>
            <person name="Medema M.H."/>
            <person name="Devos D.P."/>
            <person name="Kaster A.-K."/>
            <person name="Ovreas L."/>
            <person name="Rohde M."/>
            <person name="Galperin M.Y."/>
            <person name="Jogler C."/>
        </authorList>
    </citation>
    <scope>NUCLEOTIDE SEQUENCE [LARGE SCALE GENOMIC DNA]</scope>
    <source>
        <strain evidence="2 3">Poly41</strain>
    </source>
</reference>
<dbReference type="GO" id="GO:0016747">
    <property type="term" value="F:acyltransferase activity, transferring groups other than amino-acyl groups"/>
    <property type="evidence" value="ECO:0007669"/>
    <property type="project" value="InterPro"/>
</dbReference>
<proteinExistence type="predicted"/>
<comment type="caution">
    <text evidence="2">The sequence shown here is derived from an EMBL/GenBank/DDBJ whole genome shotgun (WGS) entry which is preliminary data.</text>
</comment>
<dbReference type="InterPro" id="IPR053144">
    <property type="entry name" value="Acetyltransferase_Butenolide"/>
</dbReference>
<protein>
    <recommendedName>
        <fullName evidence="1">N-acetyltransferase domain-containing protein</fullName>
    </recommendedName>
</protein>
<evidence type="ECO:0000313" key="3">
    <source>
        <dbReference type="Proteomes" id="UP000319143"/>
    </source>
</evidence>
<dbReference type="PANTHER" id="PTHR43233">
    <property type="entry name" value="FAMILY N-ACETYLTRANSFERASE, PUTATIVE (AFU_ORTHOLOGUE AFUA_6G03350)-RELATED"/>
    <property type="match status" value="1"/>
</dbReference>
<dbReference type="InterPro" id="IPR016181">
    <property type="entry name" value="Acyl_CoA_acyltransferase"/>
</dbReference>
<dbReference type="PROSITE" id="PS51186">
    <property type="entry name" value="GNAT"/>
    <property type="match status" value="1"/>
</dbReference>
<keyword evidence="3" id="KW-1185">Reference proteome</keyword>
<evidence type="ECO:0000313" key="2">
    <source>
        <dbReference type="EMBL" id="TWU40393.1"/>
    </source>
</evidence>
<accession>A0A5C6DSS4</accession>
<dbReference type="CDD" id="cd04301">
    <property type="entry name" value="NAT_SF"/>
    <property type="match status" value="1"/>
</dbReference>
<dbReference type="EMBL" id="SJPV01000002">
    <property type="protein sequence ID" value="TWU40393.1"/>
    <property type="molecule type" value="Genomic_DNA"/>
</dbReference>
<dbReference type="Pfam" id="PF13508">
    <property type="entry name" value="Acetyltransf_7"/>
    <property type="match status" value="1"/>
</dbReference>
<sequence length="136" mass="15119">MKYENESDLTPAEFIDVLRRSTLAERRPVDELLRIAKMLANANLVVTARDEAGTLVGVARAITDFAYCTYLSDLAVDAAHQNQGIGRELIRVTHVHAGLDTRLILLAAPAAASYYPHIGMKNHKSCWMIPPQFERS</sequence>
<organism evidence="2 3">
    <name type="scientific">Novipirellula artificiosorum</name>
    <dbReference type="NCBI Taxonomy" id="2528016"/>
    <lineage>
        <taxon>Bacteria</taxon>
        <taxon>Pseudomonadati</taxon>
        <taxon>Planctomycetota</taxon>
        <taxon>Planctomycetia</taxon>
        <taxon>Pirellulales</taxon>
        <taxon>Pirellulaceae</taxon>
        <taxon>Novipirellula</taxon>
    </lineage>
</organism>
<name>A0A5C6DSS4_9BACT</name>
<dbReference type="Proteomes" id="UP000319143">
    <property type="component" value="Unassembled WGS sequence"/>
</dbReference>
<dbReference type="PANTHER" id="PTHR43233:SF1">
    <property type="entry name" value="FAMILY N-ACETYLTRANSFERASE, PUTATIVE (AFU_ORTHOLOGUE AFUA_6G03350)-RELATED"/>
    <property type="match status" value="1"/>
</dbReference>